<sequence>MAEKRNPEWEGKVSAYLRSATAKQVWPLVEDFCSLDKWYAGLDTCRQVEGVYGEPGLIRYVTATVASPPPPNAADQKPETVVVWCYETLLSIDPVQRRLSYNITENNLGIRFYVAEWQVIDNKDVDDAGGCRIEWRFTADPMEGHTLEGFCGYIQSTLNGIAESMEKALQAGDK</sequence>
<dbReference type="EMBL" id="CM042011">
    <property type="protein sequence ID" value="KAI3763659.1"/>
    <property type="molecule type" value="Genomic_DNA"/>
</dbReference>
<keyword evidence="2" id="KW-1185">Reference proteome</keyword>
<name>A0ACB9EX99_CICIN</name>
<accession>A0ACB9EX99</accession>
<proteinExistence type="predicted"/>
<organism evidence="1 2">
    <name type="scientific">Cichorium intybus</name>
    <name type="common">Chicory</name>
    <dbReference type="NCBI Taxonomy" id="13427"/>
    <lineage>
        <taxon>Eukaryota</taxon>
        <taxon>Viridiplantae</taxon>
        <taxon>Streptophyta</taxon>
        <taxon>Embryophyta</taxon>
        <taxon>Tracheophyta</taxon>
        <taxon>Spermatophyta</taxon>
        <taxon>Magnoliopsida</taxon>
        <taxon>eudicotyledons</taxon>
        <taxon>Gunneridae</taxon>
        <taxon>Pentapetalae</taxon>
        <taxon>asterids</taxon>
        <taxon>campanulids</taxon>
        <taxon>Asterales</taxon>
        <taxon>Asteraceae</taxon>
        <taxon>Cichorioideae</taxon>
        <taxon>Cichorieae</taxon>
        <taxon>Cichoriinae</taxon>
        <taxon>Cichorium</taxon>
    </lineage>
</organism>
<evidence type="ECO:0000313" key="1">
    <source>
        <dbReference type="EMBL" id="KAI3763659.1"/>
    </source>
</evidence>
<comment type="caution">
    <text evidence="1">The sequence shown here is derived from an EMBL/GenBank/DDBJ whole genome shotgun (WGS) entry which is preliminary data.</text>
</comment>
<reference evidence="1 2" key="2">
    <citation type="journal article" date="2022" name="Mol. Ecol. Resour.">
        <title>The genomes of chicory, endive, great burdock and yacon provide insights into Asteraceae paleo-polyploidization history and plant inulin production.</title>
        <authorList>
            <person name="Fan W."/>
            <person name="Wang S."/>
            <person name="Wang H."/>
            <person name="Wang A."/>
            <person name="Jiang F."/>
            <person name="Liu H."/>
            <person name="Zhao H."/>
            <person name="Xu D."/>
            <person name="Zhang Y."/>
        </authorList>
    </citation>
    <scope>NUCLEOTIDE SEQUENCE [LARGE SCALE GENOMIC DNA]</scope>
    <source>
        <strain evidence="2">cv. Punajuju</strain>
        <tissue evidence="1">Leaves</tissue>
    </source>
</reference>
<reference evidence="2" key="1">
    <citation type="journal article" date="2022" name="Mol. Ecol. Resour.">
        <title>The genomes of chicory, endive, great burdock and yacon provide insights into Asteraceae palaeo-polyploidization history and plant inulin production.</title>
        <authorList>
            <person name="Fan W."/>
            <person name="Wang S."/>
            <person name="Wang H."/>
            <person name="Wang A."/>
            <person name="Jiang F."/>
            <person name="Liu H."/>
            <person name="Zhao H."/>
            <person name="Xu D."/>
            <person name="Zhang Y."/>
        </authorList>
    </citation>
    <scope>NUCLEOTIDE SEQUENCE [LARGE SCALE GENOMIC DNA]</scope>
    <source>
        <strain evidence="2">cv. Punajuju</strain>
    </source>
</reference>
<dbReference type="Proteomes" id="UP001055811">
    <property type="component" value="Linkage Group LG03"/>
</dbReference>
<evidence type="ECO:0000313" key="2">
    <source>
        <dbReference type="Proteomes" id="UP001055811"/>
    </source>
</evidence>
<gene>
    <name evidence="1" type="ORF">L2E82_13653</name>
</gene>
<protein>
    <submittedName>
        <fullName evidence="1">Uncharacterized protein</fullName>
    </submittedName>
</protein>